<evidence type="ECO:0000256" key="2">
    <source>
        <dbReference type="ARBA" id="ARBA00023125"/>
    </source>
</evidence>
<dbReference type="PANTHER" id="PTHR30055">
    <property type="entry name" value="HTH-TYPE TRANSCRIPTIONAL REGULATOR RUTR"/>
    <property type="match status" value="1"/>
</dbReference>
<evidence type="ECO:0000256" key="4">
    <source>
        <dbReference type="PROSITE-ProRule" id="PRU00335"/>
    </source>
</evidence>
<name>A0A4U3M4L7_9ACTN</name>
<evidence type="ECO:0000313" key="6">
    <source>
        <dbReference type="EMBL" id="TKK82844.1"/>
    </source>
</evidence>
<dbReference type="PROSITE" id="PS50977">
    <property type="entry name" value="HTH_TETR_2"/>
    <property type="match status" value="1"/>
</dbReference>
<keyword evidence="3" id="KW-0804">Transcription</keyword>
<dbReference type="InterPro" id="IPR001647">
    <property type="entry name" value="HTH_TetR"/>
</dbReference>
<evidence type="ECO:0000313" key="7">
    <source>
        <dbReference type="Proteomes" id="UP000305836"/>
    </source>
</evidence>
<comment type="caution">
    <text evidence="6">The sequence shown here is derived from an EMBL/GenBank/DDBJ whole genome shotgun (WGS) entry which is preliminary data.</text>
</comment>
<dbReference type="Proteomes" id="UP000305836">
    <property type="component" value="Unassembled WGS sequence"/>
</dbReference>
<dbReference type="AlphaFoldDB" id="A0A4U3M4L7"/>
<dbReference type="GO" id="GO:0000976">
    <property type="term" value="F:transcription cis-regulatory region binding"/>
    <property type="evidence" value="ECO:0007669"/>
    <property type="project" value="TreeGrafter"/>
</dbReference>
<dbReference type="InterPro" id="IPR009057">
    <property type="entry name" value="Homeodomain-like_sf"/>
</dbReference>
<organism evidence="6 7">
    <name type="scientific">Kribbella jiaozuonensis</name>
    <dbReference type="NCBI Taxonomy" id="2575441"/>
    <lineage>
        <taxon>Bacteria</taxon>
        <taxon>Bacillati</taxon>
        <taxon>Actinomycetota</taxon>
        <taxon>Actinomycetes</taxon>
        <taxon>Propionibacteriales</taxon>
        <taxon>Kribbellaceae</taxon>
        <taxon>Kribbella</taxon>
    </lineage>
</organism>
<dbReference type="InterPro" id="IPR050109">
    <property type="entry name" value="HTH-type_TetR-like_transc_reg"/>
</dbReference>
<keyword evidence="7" id="KW-1185">Reference proteome</keyword>
<protein>
    <submittedName>
        <fullName evidence="6">Helix-turn-helix transcriptional regulator</fullName>
    </submittedName>
</protein>
<evidence type="ECO:0000256" key="1">
    <source>
        <dbReference type="ARBA" id="ARBA00023015"/>
    </source>
</evidence>
<dbReference type="Pfam" id="PF00440">
    <property type="entry name" value="TetR_N"/>
    <property type="match status" value="1"/>
</dbReference>
<dbReference type="GO" id="GO:0003700">
    <property type="term" value="F:DNA-binding transcription factor activity"/>
    <property type="evidence" value="ECO:0007669"/>
    <property type="project" value="TreeGrafter"/>
</dbReference>
<accession>A0A4U3M4L7</accession>
<proteinExistence type="predicted"/>
<keyword evidence="2 4" id="KW-0238">DNA-binding</keyword>
<gene>
    <name evidence="6" type="ORF">FDA38_08835</name>
</gene>
<keyword evidence="1" id="KW-0805">Transcription regulation</keyword>
<dbReference type="EMBL" id="SZPZ01000001">
    <property type="protein sequence ID" value="TKK82844.1"/>
    <property type="molecule type" value="Genomic_DNA"/>
</dbReference>
<dbReference type="PANTHER" id="PTHR30055:SF234">
    <property type="entry name" value="HTH-TYPE TRANSCRIPTIONAL REGULATOR BETI"/>
    <property type="match status" value="1"/>
</dbReference>
<feature type="domain" description="HTH tetR-type" evidence="5">
    <location>
        <begin position="35"/>
        <end position="93"/>
    </location>
</feature>
<dbReference type="OrthoDB" id="3217159at2"/>
<dbReference type="Gene3D" id="1.10.357.10">
    <property type="entry name" value="Tetracycline Repressor, domain 2"/>
    <property type="match status" value="1"/>
</dbReference>
<dbReference type="SUPFAM" id="SSF46689">
    <property type="entry name" value="Homeodomain-like"/>
    <property type="match status" value="1"/>
</dbReference>
<reference evidence="6 7" key="1">
    <citation type="submission" date="2019-04" db="EMBL/GenBank/DDBJ databases">
        <title>Kribbella sp. NEAU-THZ 27 nov., a novel actinomycete isolated from soil.</title>
        <authorList>
            <person name="Duan L."/>
        </authorList>
    </citation>
    <scope>NUCLEOTIDE SEQUENCE [LARGE SCALE GENOMIC DNA]</scope>
    <source>
        <strain evidence="7">NEAU-THZ27</strain>
    </source>
</reference>
<evidence type="ECO:0000259" key="5">
    <source>
        <dbReference type="PROSITE" id="PS50977"/>
    </source>
</evidence>
<sequence length="249" mass="26653">MTALRYTHAGSGPSRGIEELVTDTAPEAGRARQRRRTRAAIVSATAELLAQGQTPGVNEIAEAADVSRRTIYQYFPTLDQLLLDATLGLLTQTDVDAAIEAASRTASKTSSAAASAAASGAPSRAASGDASARVDAMIRALGDAATSSLPLGRSLIRLTVDTPPDDAPHPRRGYRRIAWIERALDPLRTELDDDLFERLVSGIAMVVGWEALIVLQDLRGLDPDDRTEASAWAARSLIHSTLEEQQRRT</sequence>
<feature type="DNA-binding region" description="H-T-H motif" evidence="4">
    <location>
        <begin position="56"/>
        <end position="75"/>
    </location>
</feature>
<evidence type="ECO:0000256" key="3">
    <source>
        <dbReference type="ARBA" id="ARBA00023163"/>
    </source>
</evidence>